<sequence>MSDKAAGADEQSEPREPDPWAPPERRVALGKPGPRPASGQQTGPVPAPHAAVAPSGPHAQPAAPHAAVTPPGPHAQTAPHAVPPPHAAPQPPHAPAPGSVPPVPPAPTGPGTPSAYRSSPYDQALYGIPGGLSGAPGSTAPYGMQTPYGQSPYGPGPYQPGAYGYPASALYAQQSAPSNGLGLAALVLGIVGTVLSPTVVLGVVLGILAVVFGAVGRAKVRGGEATNPGQALAGLILGCAALVATVLMVVVYINIDVDDSDGPVPDEEPGATYGAYLSAPVLLVDRDASR</sequence>
<dbReference type="Pfam" id="PF13828">
    <property type="entry name" value="DUF4190"/>
    <property type="match status" value="1"/>
</dbReference>
<accession>A0ABQ2YEM4</accession>
<dbReference type="InterPro" id="IPR025241">
    <property type="entry name" value="DUF4190"/>
</dbReference>
<keyword evidence="2" id="KW-1133">Transmembrane helix</keyword>
<feature type="domain" description="DUF4190" evidence="3">
    <location>
        <begin position="181"/>
        <end position="247"/>
    </location>
</feature>
<proteinExistence type="predicted"/>
<keyword evidence="5" id="KW-1185">Reference proteome</keyword>
<evidence type="ECO:0000256" key="2">
    <source>
        <dbReference type="SAM" id="Phobius"/>
    </source>
</evidence>
<evidence type="ECO:0000259" key="3">
    <source>
        <dbReference type="Pfam" id="PF13828"/>
    </source>
</evidence>
<keyword evidence="2" id="KW-0472">Membrane</keyword>
<comment type="caution">
    <text evidence="4">The sequence shown here is derived from an EMBL/GenBank/DDBJ whole genome shotgun (WGS) entry which is preliminary data.</text>
</comment>
<feature type="compositionally biased region" description="Pro residues" evidence="1">
    <location>
        <begin position="81"/>
        <end position="110"/>
    </location>
</feature>
<name>A0ABQ2YEM4_9ACTN</name>
<feature type="compositionally biased region" description="Basic and acidic residues" evidence="1">
    <location>
        <begin position="1"/>
        <end position="27"/>
    </location>
</feature>
<organism evidence="4 5">
    <name type="scientific">Streptomyces hiroshimensis</name>
    <dbReference type="NCBI Taxonomy" id="66424"/>
    <lineage>
        <taxon>Bacteria</taxon>
        <taxon>Bacillati</taxon>
        <taxon>Actinomycetota</taxon>
        <taxon>Actinomycetes</taxon>
        <taxon>Kitasatosporales</taxon>
        <taxon>Streptomycetaceae</taxon>
        <taxon>Streptomyces</taxon>
    </lineage>
</organism>
<protein>
    <recommendedName>
        <fullName evidence="3">DUF4190 domain-containing protein</fullName>
    </recommendedName>
</protein>
<evidence type="ECO:0000313" key="5">
    <source>
        <dbReference type="Proteomes" id="UP000659223"/>
    </source>
</evidence>
<feature type="transmembrane region" description="Helical" evidence="2">
    <location>
        <begin position="232"/>
        <end position="255"/>
    </location>
</feature>
<keyword evidence="2" id="KW-0812">Transmembrane</keyword>
<feature type="region of interest" description="Disordered" evidence="1">
    <location>
        <begin position="1"/>
        <end position="120"/>
    </location>
</feature>
<gene>
    <name evidence="4" type="ORF">GCM10010324_27280</name>
</gene>
<feature type="compositionally biased region" description="Low complexity" evidence="1">
    <location>
        <begin position="48"/>
        <end position="80"/>
    </location>
</feature>
<evidence type="ECO:0000256" key="1">
    <source>
        <dbReference type="SAM" id="MobiDB-lite"/>
    </source>
</evidence>
<evidence type="ECO:0000313" key="4">
    <source>
        <dbReference type="EMBL" id="GGX80435.1"/>
    </source>
</evidence>
<dbReference type="EMBL" id="BMUT01000005">
    <property type="protein sequence ID" value="GGX80435.1"/>
    <property type="molecule type" value="Genomic_DNA"/>
</dbReference>
<feature type="transmembrane region" description="Helical" evidence="2">
    <location>
        <begin position="183"/>
        <end position="212"/>
    </location>
</feature>
<dbReference type="Proteomes" id="UP000659223">
    <property type="component" value="Unassembled WGS sequence"/>
</dbReference>
<reference evidence="5" key="1">
    <citation type="journal article" date="2019" name="Int. J. Syst. Evol. Microbiol.">
        <title>The Global Catalogue of Microorganisms (GCM) 10K type strain sequencing project: providing services to taxonomists for standard genome sequencing and annotation.</title>
        <authorList>
            <consortium name="The Broad Institute Genomics Platform"/>
            <consortium name="The Broad Institute Genome Sequencing Center for Infectious Disease"/>
            <person name="Wu L."/>
            <person name="Ma J."/>
        </authorList>
    </citation>
    <scope>NUCLEOTIDE SEQUENCE [LARGE SCALE GENOMIC DNA]</scope>
    <source>
        <strain evidence="5">JCM 4586</strain>
    </source>
</reference>